<feature type="region of interest" description="Disordered" evidence="1">
    <location>
        <begin position="213"/>
        <end position="250"/>
    </location>
</feature>
<dbReference type="SUPFAM" id="SSF50630">
    <property type="entry name" value="Acid proteases"/>
    <property type="match status" value="1"/>
</dbReference>
<name>A0A2K9LPP6_9GAMM</name>
<dbReference type="InterPro" id="IPR021109">
    <property type="entry name" value="Peptidase_aspartic_dom_sf"/>
</dbReference>
<proteinExistence type="predicted"/>
<organism evidence="3 4">
    <name type="scientific">Ketobacter alkanivorans</name>
    <dbReference type="NCBI Taxonomy" id="1917421"/>
    <lineage>
        <taxon>Bacteria</taxon>
        <taxon>Pseudomonadati</taxon>
        <taxon>Pseudomonadota</taxon>
        <taxon>Gammaproteobacteria</taxon>
        <taxon>Pseudomonadales</taxon>
        <taxon>Ketobacteraceae</taxon>
        <taxon>Ketobacter</taxon>
    </lineage>
</organism>
<dbReference type="InterPro" id="IPR008503">
    <property type="entry name" value="Asp_endopeptidase"/>
</dbReference>
<evidence type="ECO:0000313" key="3">
    <source>
        <dbReference type="EMBL" id="AUM14263.1"/>
    </source>
</evidence>
<dbReference type="KEGG" id="kak:Kalk_18345"/>
<dbReference type="AlphaFoldDB" id="A0A2K9LPP6"/>
<dbReference type="Gene3D" id="2.40.70.10">
    <property type="entry name" value="Acid Proteases"/>
    <property type="match status" value="1"/>
</dbReference>
<dbReference type="Pfam" id="PF05618">
    <property type="entry name" value="Zn_protease"/>
    <property type="match status" value="1"/>
</dbReference>
<dbReference type="EMBL" id="CP022684">
    <property type="protein sequence ID" value="AUM14263.1"/>
    <property type="molecule type" value="Genomic_DNA"/>
</dbReference>
<evidence type="ECO:0000259" key="2">
    <source>
        <dbReference type="Pfam" id="PF05618"/>
    </source>
</evidence>
<protein>
    <recommendedName>
        <fullName evidence="2">Retropepsin-like aspartic endopeptidase domain-containing protein</fullName>
    </recommendedName>
</protein>
<gene>
    <name evidence="3" type="ORF">Kalk_18345</name>
</gene>
<dbReference type="PANTHER" id="PTHR38037">
    <property type="entry name" value="ZN_PROTEASE DOMAIN-CONTAINING PROTEIN"/>
    <property type="match status" value="1"/>
</dbReference>
<evidence type="ECO:0000313" key="4">
    <source>
        <dbReference type="Proteomes" id="UP000235116"/>
    </source>
</evidence>
<dbReference type="Proteomes" id="UP000235116">
    <property type="component" value="Chromosome"/>
</dbReference>
<feature type="domain" description="Retropepsin-like aspartic endopeptidase" evidence="2">
    <location>
        <begin position="69"/>
        <end position="213"/>
    </location>
</feature>
<sequence length="250" mass="28081">MHSHIAPITMCSSYFGHALPKVQTTHTMTNIICLLMKPLTRCLLVALMFMATSQLQAADNSKELSEKVILGWIENVHLQPSNLKAKAKLDTGAKTSSIHAKNIEFFEKDGDRWVRFQFANNTRLKASSYTSGKSKKVITIETPLTRSALIKHHKHSSVERPVVTLPFTLNDVEYEAEFTLTDRSKFLYPVLLGRRFLKNVAIVDPGNTFLRTRTIPREESDTAEPAPEQNSQNSTASPTQNKNEKADIAQ</sequence>
<evidence type="ECO:0000256" key="1">
    <source>
        <dbReference type="SAM" id="MobiDB-lite"/>
    </source>
</evidence>
<reference evidence="4" key="1">
    <citation type="submission" date="2017-08" db="EMBL/GenBank/DDBJ databases">
        <title>Direct submision.</title>
        <authorList>
            <person name="Kim S.-J."/>
            <person name="Rhee S.-K."/>
        </authorList>
    </citation>
    <scope>NUCLEOTIDE SEQUENCE [LARGE SCALE GENOMIC DNA]</scope>
    <source>
        <strain evidence="4">GI5</strain>
    </source>
</reference>
<accession>A0A2K9LPP6</accession>
<dbReference type="PANTHER" id="PTHR38037:SF2">
    <property type="entry name" value="ATP-DEPENDENT ZINC PROTEASE DOMAIN-CONTAINING PROTEIN-RELATED"/>
    <property type="match status" value="1"/>
</dbReference>
<feature type="compositionally biased region" description="Polar residues" evidence="1">
    <location>
        <begin position="228"/>
        <end position="241"/>
    </location>
</feature>
<keyword evidence="4" id="KW-1185">Reference proteome</keyword>